<sequence>NINNVNSRKQFDSSISRKKSLNENNSLGSSDINSQTLTKRKHYQSSPNLSTSSTLSDKSGKSRKNKLLNSRPCMACEHKDSLQQDDKPKSEYKMAFKAGK</sequence>
<evidence type="ECO:0000313" key="2">
    <source>
        <dbReference type="EMBL" id="JAS29014.1"/>
    </source>
</evidence>
<evidence type="ECO:0000256" key="1">
    <source>
        <dbReference type="SAM" id="MobiDB-lite"/>
    </source>
</evidence>
<name>A0A1B6DTK9_9HEMI</name>
<feature type="compositionally biased region" description="Polar residues" evidence="1">
    <location>
        <begin position="1"/>
        <end position="14"/>
    </location>
</feature>
<feature type="compositionally biased region" description="Low complexity" evidence="1">
    <location>
        <begin position="45"/>
        <end position="56"/>
    </location>
</feature>
<protein>
    <submittedName>
        <fullName evidence="2">Uncharacterized protein</fullName>
    </submittedName>
</protein>
<proteinExistence type="predicted"/>
<organism evidence="2">
    <name type="scientific">Clastoptera arizonana</name>
    <name type="common">Arizona spittle bug</name>
    <dbReference type="NCBI Taxonomy" id="38151"/>
    <lineage>
        <taxon>Eukaryota</taxon>
        <taxon>Metazoa</taxon>
        <taxon>Ecdysozoa</taxon>
        <taxon>Arthropoda</taxon>
        <taxon>Hexapoda</taxon>
        <taxon>Insecta</taxon>
        <taxon>Pterygota</taxon>
        <taxon>Neoptera</taxon>
        <taxon>Paraneoptera</taxon>
        <taxon>Hemiptera</taxon>
        <taxon>Auchenorrhyncha</taxon>
        <taxon>Cercopoidea</taxon>
        <taxon>Clastopteridae</taxon>
        <taxon>Clastoptera</taxon>
    </lineage>
</organism>
<feature type="non-terminal residue" evidence="2">
    <location>
        <position position="100"/>
    </location>
</feature>
<feature type="region of interest" description="Disordered" evidence="1">
    <location>
        <begin position="1"/>
        <end position="100"/>
    </location>
</feature>
<reference evidence="2" key="1">
    <citation type="submission" date="2015-12" db="EMBL/GenBank/DDBJ databases">
        <title>De novo transcriptome assembly of four potential Pierce s Disease insect vectors from Arizona vineyards.</title>
        <authorList>
            <person name="Tassone E.E."/>
        </authorList>
    </citation>
    <scope>NUCLEOTIDE SEQUENCE</scope>
</reference>
<feature type="compositionally biased region" description="Polar residues" evidence="1">
    <location>
        <begin position="22"/>
        <end position="37"/>
    </location>
</feature>
<feature type="non-terminal residue" evidence="2">
    <location>
        <position position="1"/>
    </location>
</feature>
<dbReference type="EMBL" id="GEDC01008284">
    <property type="protein sequence ID" value="JAS29014.1"/>
    <property type="molecule type" value="Transcribed_RNA"/>
</dbReference>
<dbReference type="AlphaFoldDB" id="A0A1B6DTK9"/>
<accession>A0A1B6DTK9</accession>
<feature type="compositionally biased region" description="Basic and acidic residues" evidence="1">
    <location>
        <begin position="76"/>
        <end position="94"/>
    </location>
</feature>
<gene>
    <name evidence="2" type="ORF">g.45387</name>
</gene>